<accession>R9A6V6</accession>
<sequence length="471" mass="50429">MQMRFWLLPMVLITLQCKAVPFNNPSDSQSKDFWKTQFLRCFSEDWECWEIPQDNQGVKEWTRLLGAGGVNTFSSSTATERNGNIYSVGTTSGSLAGQMKISSGSLNDIFLAKYDREGNLLWLKQMGSLGVASSAPELAHIDRFGDIYIVGTSDAPFNELPASATGSLLIKLNPSGTVLWTRIIPSGVDFLGYGVTTDADGSAFITGNTEETYLNGDVAGGNRNIFVIKYNRNGDFGWSRLIGQASFAAYGQQIQYDPYSKSILATGTVSGVGSFLGTNLPGGLTDSYLLSLDSNNGAFKWVRYLGLAGGTASTTLRALSVDKKGSVYLTGDVNADIDSQIKDGGTVQILTKFSVTGDKLWTRLLGGGGSSITNVSQVFADNASHIYTTGNTTGTLNGIARSGLQDAYLTKYDANGNLIWIRTSGSSGSTIYGRGISSDKYGTLYVSGSTDGSFDGQFKQGTTDAFLSKYK</sequence>
<feature type="signal peptide" evidence="1">
    <location>
        <begin position="1"/>
        <end position="19"/>
    </location>
</feature>
<evidence type="ECO:0000313" key="3">
    <source>
        <dbReference type="Proteomes" id="UP000013984"/>
    </source>
</evidence>
<dbReference type="RefSeq" id="WP_015681351.1">
    <property type="nucleotide sequence ID" value="NZ_AOGZ02000014.1"/>
</dbReference>
<reference evidence="2" key="1">
    <citation type="submission" date="2013-04" db="EMBL/GenBank/DDBJ databases">
        <authorList>
            <person name="Harkins D.M."/>
            <person name="Durkin A.S."/>
            <person name="Brinkac L.M."/>
            <person name="Haft D.H."/>
            <person name="Selengut J.D."/>
            <person name="Sanka R."/>
            <person name="DePew J."/>
            <person name="Purushe J."/>
            <person name="Galloway R.L."/>
            <person name="Vinetz J.M."/>
            <person name="Sutton G.G."/>
            <person name="Nierman W.C."/>
            <person name="Fouts D.E."/>
        </authorList>
    </citation>
    <scope>NUCLEOTIDE SEQUENCE [LARGE SCALE GENOMIC DNA]</scope>
    <source>
        <strain evidence="2">CDC</strain>
    </source>
</reference>
<dbReference type="Proteomes" id="UP000013984">
    <property type="component" value="Unassembled WGS sequence"/>
</dbReference>
<keyword evidence="1" id="KW-0732">Signal</keyword>
<feature type="chain" id="PRO_5004470272" evidence="1">
    <location>
        <begin position="20"/>
        <end position="471"/>
    </location>
</feature>
<dbReference type="PANTHER" id="PTHR35580">
    <property type="entry name" value="CELL SURFACE GLYCOPROTEIN (S-LAYER PROTEIN)-LIKE PROTEIN"/>
    <property type="match status" value="1"/>
</dbReference>
<dbReference type="STRING" id="1218599.LEP1GSC195_3130"/>
<dbReference type="SUPFAM" id="SSF50998">
    <property type="entry name" value="Quinoprotein alcohol dehydrogenase-like"/>
    <property type="match status" value="1"/>
</dbReference>
<comment type="caution">
    <text evidence="2">The sequence shown here is derived from an EMBL/GenBank/DDBJ whole genome shotgun (WGS) entry which is preliminary data.</text>
</comment>
<dbReference type="Pfam" id="PF06739">
    <property type="entry name" value="SBBP"/>
    <property type="match status" value="2"/>
</dbReference>
<proteinExistence type="predicted"/>
<dbReference type="EMBL" id="AOGZ02000014">
    <property type="protein sequence ID" value="EOQ95990.1"/>
    <property type="molecule type" value="Genomic_DNA"/>
</dbReference>
<name>R9A6V6_9LEPT</name>
<organism evidence="2 3">
    <name type="scientific">Leptospira wolbachii serovar Codice str. CDC</name>
    <dbReference type="NCBI Taxonomy" id="1218599"/>
    <lineage>
        <taxon>Bacteria</taxon>
        <taxon>Pseudomonadati</taxon>
        <taxon>Spirochaetota</taxon>
        <taxon>Spirochaetia</taxon>
        <taxon>Leptospirales</taxon>
        <taxon>Leptospiraceae</taxon>
        <taxon>Leptospira</taxon>
    </lineage>
</organism>
<evidence type="ECO:0000313" key="2">
    <source>
        <dbReference type="EMBL" id="EOQ95990.1"/>
    </source>
</evidence>
<protein>
    <submittedName>
        <fullName evidence="2">Beta-propeller repeat protein</fullName>
    </submittedName>
</protein>
<dbReference type="InterPro" id="IPR011047">
    <property type="entry name" value="Quinoprotein_ADH-like_sf"/>
</dbReference>
<dbReference type="AlphaFoldDB" id="R9A6V6"/>
<dbReference type="InterPro" id="IPR052918">
    <property type="entry name" value="Motility_Chemotaxis_Reg"/>
</dbReference>
<evidence type="ECO:0000256" key="1">
    <source>
        <dbReference type="SAM" id="SignalP"/>
    </source>
</evidence>
<keyword evidence="3" id="KW-1185">Reference proteome</keyword>
<dbReference type="InterPro" id="IPR010620">
    <property type="entry name" value="SBBP_repeat"/>
</dbReference>
<gene>
    <name evidence="2" type="ORF">LEP1GSC195_3130</name>
</gene>
<dbReference type="PANTHER" id="PTHR35580:SF1">
    <property type="entry name" value="PHYTASE-LIKE DOMAIN-CONTAINING PROTEIN"/>
    <property type="match status" value="1"/>
</dbReference>